<sequence>MSESSTTTVHDTATKMNVLKDDIEFDSQEAQGYYMMITDITDDPDRLFDEEDTEHSISLYWREPNSGKLSGGTFDRVGNTTSFTFSQDSEDDRKQVKYRGSVKSLVERMSNVEPYNNLTKPEVFELPSSTSTNTPRKLIKVQMQETCHSLAKQRESAVKSEENLARWQRKREWQKSVAEADTRYHAQQAAAESDSNKSGSGIGTRNQPEPSFTGSVKRFFGM</sequence>
<dbReference type="AlphaFoldDB" id="A0AAX4K3N7"/>
<gene>
    <name evidence="2" type="ORF">L201_006371</name>
</gene>
<dbReference type="GeneID" id="91097040"/>
<evidence type="ECO:0000313" key="2">
    <source>
        <dbReference type="EMBL" id="WWC91425.1"/>
    </source>
</evidence>
<organism evidence="2 3">
    <name type="scientific">Kwoniella dendrophila CBS 6074</name>
    <dbReference type="NCBI Taxonomy" id="1295534"/>
    <lineage>
        <taxon>Eukaryota</taxon>
        <taxon>Fungi</taxon>
        <taxon>Dikarya</taxon>
        <taxon>Basidiomycota</taxon>
        <taxon>Agaricomycotina</taxon>
        <taxon>Tremellomycetes</taxon>
        <taxon>Tremellales</taxon>
        <taxon>Cryptococcaceae</taxon>
        <taxon>Kwoniella</taxon>
    </lineage>
</organism>
<evidence type="ECO:0000256" key="1">
    <source>
        <dbReference type="SAM" id="MobiDB-lite"/>
    </source>
</evidence>
<name>A0AAX4K3N7_9TREE</name>
<dbReference type="RefSeq" id="XP_066078187.1">
    <property type="nucleotide sequence ID" value="XM_066222090.1"/>
</dbReference>
<dbReference type="EMBL" id="CP144105">
    <property type="protein sequence ID" value="WWC91425.1"/>
    <property type="molecule type" value="Genomic_DNA"/>
</dbReference>
<reference evidence="2 3" key="1">
    <citation type="submission" date="2024-01" db="EMBL/GenBank/DDBJ databases">
        <title>Comparative genomics of Cryptococcus and Kwoniella reveals pathogenesis evolution and contrasting modes of karyotype evolution via chromosome fusion or intercentromeric recombination.</title>
        <authorList>
            <person name="Coelho M.A."/>
            <person name="David-Palma M."/>
            <person name="Shea T."/>
            <person name="Bowers K."/>
            <person name="McGinley-Smith S."/>
            <person name="Mohammad A.W."/>
            <person name="Gnirke A."/>
            <person name="Yurkov A.M."/>
            <person name="Nowrousian M."/>
            <person name="Sun S."/>
            <person name="Cuomo C.A."/>
            <person name="Heitman J."/>
        </authorList>
    </citation>
    <scope>NUCLEOTIDE SEQUENCE [LARGE SCALE GENOMIC DNA]</scope>
    <source>
        <strain evidence="2 3">CBS 6074</strain>
    </source>
</reference>
<dbReference type="Proteomes" id="UP001355207">
    <property type="component" value="Chromosome 8"/>
</dbReference>
<keyword evidence="3" id="KW-1185">Reference proteome</keyword>
<feature type="region of interest" description="Disordered" evidence="1">
    <location>
        <begin position="160"/>
        <end position="222"/>
    </location>
</feature>
<feature type="compositionally biased region" description="Polar residues" evidence="1">
    <location>
        <begin position="196"/>
        <end position="214"/>
    </location>
</feature>
<accession>A0AAX4K3N7</accession>
<proteinExistence type="predicted"/>
<evidence type="ECO:0000313" key="3">
    <source>
        <dbReference type="Proteomes" id="UP001355207"/>
    </source>
</evidence>
<evidence type="ECO:0008006" key="4">
    <source>
        <dbReference type="Google" id="ProtNLM"/>
    </source>
</evidence>
<protein>
    <recommendedName>
        <fullName evidence="4">Transcription elongation factor Eaf N-terminal domain-containing protein</fullName>
    </recommendedName>
</protein>
<feature type="compositionally biased region" description="Basic and acidic residues" evidence="1">
    <location>
        <begin position="160"/>
        <end position="184"/>
    </location>
</feature>